<proteinExistence type="predicted"/>
<evidence type="ECO:0000313" key="1">
    <source>
        <dbReference type="EMBL" id="JAH32833.1"/>
    </source>
</evidence>
<dbReference type="EMBL" id="GBXM01075744">
    <property type="protein sequence ID" value="JAH32833.1"/>
    <property type="molecule type" value="Transcribed_RNA"/>
</dbReference>
<reference evidence="1" key="1">
    <citation type="submission" date="2014-11" db="EMBL/GenBank/DDBJ databases">
        <authorList>
            <person name="Amaro Gonzalez C."/>
        </authorList>
    </citation>
    <scope>NUCLEOTIDE SEQUENCE</scope>
</reference>
<reference evidence="1" key="2">
    <citation type="journal article" date="2015" name="Fish Shellfish Immunol.">
        <title>Early steps in the European eel (Anguilla anguilla)-Vibrio vulnificus interaction in the gills: Role of the RtxA13 toxin.</title>
        <authorList>
            <person name="Callol A."/>
            <person name="Pajuelo D."/>
            <person name="Ebbesson L."/>
            <person name="Teles M."/>
            <person name="MacKenzie S."/>
            <person name="Amaro C."/>
        </authorList>
    </citation>
    <scope>NUCLEOTIDE SEQUENCE</scope>
</reference>
<dbReference type="AlphaFoldDB" id="A0A0E9RX74"/>
<protein>
    <submittedName>
        <fullName evidence="1">Uncharacterized protein</fullName>
    </submittedName>
</protein>
<accession>A0A0E9RX74</accession>
<name>A0A0E9RX74_ANGAN</name>
<organism evidence="1">
    <name type="scientific">Anguilla anguilla</name>
    <name type="common">European freshwater eel</name>
    <name type="synonym">Muraena anguilla</name>
    <dbReference type="NCBI Taxonomy" id="7936"/>
    <lineage>
        <taxon>Eukaryota</taxon>
        <taxon>Metazoa</taxon>
        <taxon>Chordata</taxon>
        <taxon>Craniata</taxon>
        <taxon>Vertebrata</taxon>
        <taxon>Euteleostomi</taxon>
        <taxon>Actinopterygii</taxon>
        <taxon>Neopterygii</taxon>
        <taxon>Teleostei</taxon>
        <taxon>Anguilliformes</taxon>
        <taxon>Anguillidae</taxon>
        <taxon>Anguilla</taxon>
    </lineage>
</organism>
<sequence length="63" mass="7290">MWRISLPMGKTPLALYILRATAKCQHQYTSTYTDTASNFQTWCVNHKRYAKIKGQVVVQLLNT</sequence>